<reference evidence="2 3" key="1">
    <citation type="journal article" date="2011" name="PLoS Genet.">
        <title>Azospirillum genomes reveal transition of bacteria from aquatic to terrestrial environments.</title>
        <authorList>
            <person name="Wisniewski-Dye F."/>
            <person name="Borziak K."/>
            <person name="Khalsa-Moyers G."/>
            <person name="Alexandre G."/>
            <person name="Sukharnikov L.O."/>
            <person name="Wuichet K."/>
            <person name="Hurst G.B."/>
            <person name="McDonald W.H."/>
            <person name="Robertson J.S."/>
            <person name="Barbe V."/>
            <person name="Calteau A."/>
            <person name="Rouy Z."/>
            <person name="Mangenot S."/>
            <person name="Prigent-Combaret C."/>
            <person name="Normand P."/>
            <person name="Boyer M."/>
            <person name="Siguier P."/>
            <person name="Dessaux Y."/>
            <person name="Elmerich C."/>
            <person name="Condemine G."/>
            <person name="Krishnen G."/>
            <person name="Kennedy I."/>
            <person name="Paterson A.H."/>
            <person name="Gonzalez V."/>
            <person name="Mavingui P."/>
            <person name="Zhulin I.B."/>
        </authorList>
    </citation>
    <scope>NUCLEOTIDE SEQUENCE [LARGE SCALE GENOMIC DNA]</scope>
    <source>
        <strain evidence="2 3">Sp245</strain>
    </source>
</reference>
<feature type="region of interest" description="Disordered" evidence="1">
    <location>
        <begin position="172"/>
        <end position="203"/>
    </location>
</feature>
<proteinExistence type="predicted"/>
<geneLocation type="plasmid" evidence="2 3">
    <name>AZOBR_p3</name>
</geneLocation>
<sequence length="203" mass="21679">MIDIRKTIAPKSDQMNADDLIGGPRTIRVTRVSLLAAADQPIAINFEGDDGKPYKPCKSMRRVLVSLWGPDGAAYAGRSMTLYRDETVAFGGQQVGGIRISHMSHIDGPRKLALTATRGSRKPFVVQPLGAENNGEGPDPAALGAEAEEAVERGTSAYAAFWKRIGAAGQRALAADHEDRKRRAAMTDMPAAGATDYAEDNAE</sequence>
<keyword evidence="2" id="KW-0614">Plasmid</keyword>
<dbReference type="Proteomes" id="UP000007319">
    <property type="component" value="Plasmid AZOBR_p3"/>
</dbReference>
<accession>A0A9P1NRE8</accession>
<evidence type="ECO:0000313" key="2">
    <source>
        <dbReference type="EMBL" id="CCD02945.1"/>
    </source>
</evidence>
<gene>
    <name evidence="2" type="ORF">AZOBR_p340183</name>
</gene>
<protein>
    <submittedName>
        <fullName evidence="2">Uncharacterized protein</fullName>
    </submittedName>
</protein>
<dbReference type="KEGG" id="abs:AZOBR_p340183"/>
<keyword evidence="3" id="KW-1185">Reference proteome</keyword>
<dbReference type="AlphaFoldDB" id="A0A9P1NRE8"/>
<organism evidence="2 3">
    <name type="scientific">Azospirillum baldaniorum</name>
    <dbReference type="NCBI Taxonomy" id="1064539"/>
    <lineage>
        <taxon>Bacteria</taxon>
        <taxon>Pseudomonadati</taxon>
        <taxon>Pseudomonadota</taxon>
        <taxon>Alphaproteobacteria</taxon>
        <taxon>Rhodospirillales</taxon>
        <taxon>Azospirillaceae</taxon>
        <taxon>Azospirillum</taxon>
    </lineage>
</organism>
<dbReference type="EMBL" id="HE577330">
    <property type="protein sequence ID" value="CCD02945.1"/>
    <property type="molecule type" value="Genomic_DNA"/>
</dbReference>
<evidence type="ECO:0000256" key="1">
    <source>
        <dbReference type="SAM" id="MobiDB-lite"/>
    </source>
</evidence>
<name>A0A9P1NRE8_9PROT</name>
<evidence type="ECO:0000313" key="3">
    <source>
        <dbReference type="Proteomes" id="UP000007319"/>
    </source>
</evidence>
<dbReference type="RefSeq" id="WP_014199457.1">
    <property type="nucleotide sequence ID" value="NC_016595.1"/>
</dbReference>